<sequence length="575" mass="64050">MGNRTSRPGDIPSPSSSSNQKRFSLPIRQLSISNLISGAQSTKSAASGFTQVSKVSKVSRPWSKISRRQWQDSTLNNPYKAAQTAWPVPQIEALFLPEFSIQGLVTLEHFEMKEFIAQGSYGKVYRAIKKDTNQVFAIKILNKSQILSEDLVAQVKAEVKIQSMCGHHPFIVNAPFYWQTHKQLYLVSQYYEGGELLDLIRSYNGPFPEPVVKIYVAEMALALDFLHNAGVIYRDLKAENILLDSEGHAHLTDFGLSKWLPLGGRTNTMCGTDKYMAPEIGQVDSYTHAVDWWALGVLTHVLLSSKYPYEDGSPKLSPYVSMGAHNLVNRLLTKDPRLRLRSIMTLEITPFFHAFKFSEVRSKKVSPKKLLEDLTSPKSEPKPPDILLHSAPSGNQHAPQPAGQGNEHAPQPTGQGNLEKAQQDLKRPKQEDPNYSLNESKGGSERDSKDDQKSRNGDKKSLNGGQKSLNGGQKSHNGDQKSLIGDQKSLNGVQKSQNGDKKSPNGDQKSLNGDQKSLNGDQKSQNSNTKSHQNDLKVIVELNCAQHNESKQVQEDVKYYQNSLKVIQEDPFEGF</sequence>
<feature type="domain" description="Protein kinase" evidence="7">
    <location>
        <begin position="110"/>
        <end position="352"/>
    </location>
</feature>
<dbReference type="InterPro" id="IPR045270">
    <property type="entry name" value="STKc_AGC"/>
</dbReference>
<dbReference type="InterPro" id="IPR000719">
    <property type="entry name" value="Prot_kinase_dom"/>
</dbReference>
<accession>A0A8D8TRK6</accession>
<dbReference type="PANTHER" id="PTHR24355">
    <property type="entry name" value="G PROTEIN-COUPLED RECEPTOR KINASE/RIBOSOMAL PROTEIN S6 KINASE"/>
    <property type="match status" value="1"/>
</dbReference>
<dbReference type="GO" id="GO:0004674">
    <property type="term" value="F:protein serine/threonine kinase activity"/>
    <property type="evidence" value="ECO:0007669"/>
    <property type="project" value="UniProtKB-KW"/>
</dbReference>
<dbReference type="InterPro" id="IPR011009">
    <property type="entry name" value="Kinase-like_dom_sf"/>
</dbReference>
<feature type="compositionally biased region" description="Polar residues" evidence="6">
    <location>
        <begin position="13"/>
        <end position="22"/>
    </location>
</feature>
<evidence type="ECO:0000256" key="5">
    <source>
        <dbReference type="ARBA" id="ARBA00022840"/>
    </source>
</evidence>
<reference evidence="8" key="1">
    <citation type="submission" date="2021-05" db="EMBL/GenBank/DDBJ databases">
        <authorList>
            <person name="Alioto T."/>
            <person name="Alioto T."/>
            <person name="Gomez Garrido J."/>
        </authorList>
    </citation>
    <scope>NUCLEOTIDE SEQUENCE</scope>
</reference>
<evidence type="ECO:0000256" key="6">
    <source>
        <dbReference type="SAM" id="MobiDB-lite"/>
    </source>
</evidence>
<dbReference type="GO" id="GO:0005524">
    <property type="term" value="F:ATP binding"/>
    <property type="evidence" value="ECO:0007669"/>
    <property type="project" value="UniProtKB-KW"/>
</dbReference>
<keyword evidence="4 8" id="KW-0418">Kinase</keyword>
<dbReference type="PANTHER" id="PTHR24355:SF1">
    <property type="entry name" value="RIBOSOMAL PROTEIN S6 KINASE-RELATED PROTEIN"/>
    <property type="match status" value="1"/>
</dbReference>
<feature type="compositionally biased region" description="Basic and acidic residues" evidence="6">
    <location>
        <begin position="442"/>
        <end position="461"/>
    </location>
</feature>
<keyword evidence="3" id="KW-0547">Nucleotide-binding</keyword>
<evidence type="ECO:0000313" key="8">
    <source>
        <dbReference type="EMBL" id="CAG6690892.1"/>
    </source>
</evidence>
<evidence type="ECO:0000256" key="1">
    <source>
        <dbReference type="ARBA" id="ARBA00022527"/>
    </source>
</evidence>
<protein>
    <submittedName>
        <fullName evidence="8">Serine/threonine-protein kinase S6KL</fullName>
    </submittedName>
</protein>
<keyword evidence="1" id="KW-0723">Serine/threonine-protein kinase</keyword>
<dbReference type="AlphaFoldDB" id="A0A8D8TRK6"/>
<feature type="region of interest" description="Disordered" evidence="6">
    <location>
        <begin position="1"/>
        <end position="22"/>
    </location>
</feature>
<feature type="compositionally biased region" description="Basic and acidic residues" evidence="6">
    <location>
        <begin position="421"/>
        <end position="432"/>
    </location>
</feature>
<dbReference type="PROSITE" id="PS00108">
    <property type="entry name" value="PROTEIN_KINASE_ST"/>
    <property type="match status" value="1"/>
</dbReference>
<feature type="compositionally biased region" description="Polar residues" evidence="6">
    <location>
        <begin position="488"/>
        <end position="497"/>
    </location>
</feature>
<keyword evidence="5" id="KW-0067">ATP-binding</keyword>
<dbReference type="CDD" id="cd05123">
    <property type="entry name" value="STKc_AGC"/>
    <property type="match status" value="1"/>
</dbReference>
<proteinExistence type="predicted"/>
<evidence type="ECO:0000259" key="7">
    <source>
        <dbReference type="PROSITE" id="PS50011"/>
    </source>
</evidence>
<organism evidence="8">
    <name type="scientific">Cacopsylla melanoneura</name>
    <dbReference type="NCBI Taxonomy" id="428564"/>
    <lineage>
        <taxon>Eukaryota</taxon>
        <taxon>Metazoa</taxon>
        <taxon>Ecdysozoa</taxon>
        <taxon>Arthropoda</taxon>
        <taxon>Hexapoda</taxon>
        <taxon>Insecta</taxon>
        <taxon>Pterygota</taxon>
        <taxon>Neoptera</taxon>
        <taxon>Paraneoptera</taxon>
        <taxon>Hemiptera</taxon>
        <taxon>Sternorrhyncha</taxon>
        <taxon>Psylloidea</taxon>
        <taxon>Psyllidae</taxon>
        <taxon>Psyllinae</taxon>
        <taxon>Cacopsylla</taxon>
    </lineage>
</organism>
<dbReference type="SMART" id="SM00220">
    <property type="entry name" value="S_TKc"/>
    <property type="match status" value="1"/>
</dbReference>
<dbReference type="EMBL" id="HBUF01300097">
    <property type="protein sequence ID" value="CAG6690892.1"/>
    <property type="molecule type" value="Transcribed_RNA"/>
</dbReference>
<feature type="compositionally biased region" description="Polar residues" evidence="6">
    <location>
        <begin position="463"/>
        <end position="475"/>
    </location>
</feature>
<evidence type="ECO:0000256" key="4">
    <source>
        <dbReference type="ARBA" id="ARBA00022777"/>
    </source>
</evidence>
<feature type="region of interest" description="Disordered" evidence="6">
    <location>
        <begin position="371"/>
        <end position="534"/>
    </location>
</feature>
<evidence type="ECO:0000256" key="2">
    <source>
        <dbReference type="ARBA" id="ARBA00022679"/>
    </source>
</evidence>
<dbReference type="PROSITE" id="PS50011">
    <property type="entry name" value="PROTEIN_KINASE_DOM"/>
    <property type="match status" value="1"/>
</dbReference>
<dbReference type="Gene3D" id="1.10.510.10">
    <property type="entry name" value="Transferase(Phosphotransferase) domain 1"/>
    <property type="match status" value="1"/>
</dbReference>
<dbReference type="Pfam" id="PF00069">
    <property type="entry name" value="Pkinase"/>
    <property type="match status" value="1"/>
</dbReference>
<evidence type="ECO:0000256" key="3">
    <source>
        <dbReference type="ARBA" id="ARBA00022741"/>
    </source>
</evidence>
<name>A0A8D8TRK6_9HEMI</name>
<dbReference type="InterPro" id="IPR008271">
    <property type="entry name" value="Ser/Thr_kinase_AS"/>
</dbReference>
<dbReference type="FunFam" id="3.30.200.20:FF:000042">
    <property type="entry name" value="Aurora kinase A"/>
    <property type="match status" value="1"/>
</dbReference>
<feature type="compositionally biased region" description="Polar residues" evidence="6">
    <location>
        <begin position="505"/>
        <end position="531"/>
    </location>
</feature>
<keyword evidence="2" id="KW-0808">Transferase</keyword>
<dbReference type="SUPFAM" id="SSF56112">
    <property type="entry name" value="Protein kinase-like (PK-like)"/>
    <property type="match status" value="1"/>
</dbReference>
<dbReference type="Gene3D" id="3.30.200.20">
    <property type="entry name" value="Phosphorylase Kinase, domain 1"/>
    <property type="match status" value="1"/>
</dbReference>